<sequence length="79" mass="9183">MILNILIVVYLHNLVFGGITLFLFVTSKTYNTLYILYVIKNNNNNCMAKNYGIGLVLNLMIGLLYIVITKENFYEMSYF</sequence>
<protein>
    <submittedName>
        <fullName evidence="2">Uncharacterized protein</fullName>
    </submittedName>
</protein>
<dbReference type="Proteomes" id="UP000259221">
    <property type="component" value="Unassembled WGS sequence"/>
</dbReference>
<name>A0A3E1IZJ0_GARVA</name>
<gene>
    <name evidence="2" type="ORF">AXE77_05665</name>
</gene>
<comment type="caution">
    <text evidence="2">The sequence shown here is derived from an EMBL/GenBank/DDBJ whole genome shotgun (WGS) entry which is preliminary data.</text>
</comment>
<proteinExistence type="predicted"/>
<evidence type="ECO:0000313" key="3">
    <source>
        <dbReference type="Proteomes" id="UP000259221"/>
    </source>
</evidence>
<feature type="transmembrane region" description="Helical" evidence="1">
    <location>
        <begin position="48"/>
        <end position="68"/>
    </location>
</feature>
<evidence type="ECO:0000256" key="1">
    <source>
        <dbReference type="SAM" id="Phobius"/>
    </source>
</evidence>
<keyword evidence="1" id="KW-1133">Transmembrane helix</keyword>
<reference evidence="2 3" key="1">
    <citation type="submission" date="2016-02" db="EMBL/GenBank/DDBJ databases">
        <authorList>
            <person name="Alioto T."/>
            <person name="Alioto T."/>
        </authorList>
    </citation>
    <scope>NUCLEOTIDE SEQUENCE [LARGE SCALE GENOMIC DNA]</scope>
    <source>
        <strain evidence="2 3">NR010</strain>
    </source>
</reference>
<dbReference type="AlphaFoldDB" id="A0A3E1IZJ0"/>
<dbReference type="EMBL" id="LRTV01000011">
    <property type="protein sequence ID" value="RFD78347.1"/>
    <property type="molecule type" value="Genomic_DNA"/>
</dbReference>
<keyword evidence="1" id="KW-0472">Membrane</keyword>
<feature type="transmembrane region" description="Helical" evidence="1">
    <location>
        <begin position="6"/>
        <end position="27"/>
    </location>
</feature>
<organism evidence="2 3">
    <name type="scientific">Gardnerella vaginalis</name>
    <dbReference type="NCBI Taxonomy" id="2702"/>
    <lineage>
        <taxon>Bacteria</taxon>
        <taxon>Bacillati</taxon>
        <taxon>Actinomycetota</taxon>
        <taxon>Actinomycetes</taxon>
        <taxon>Bifidobacteriales</taxon>
        <taxon>Bifidobacteriaceae</taxon>
        <taxon>Gardnerella</taxon>
    </lineage>
</organism>
<accession>A0A3E1IZJ0</accession>
<evidence type="ECO:0000313" key="2">
    <source>
        <dbReference type="EMBL" id="RFD78347.1"/>
    </source>
</evidence>
<keyword evidence="1" id="KW-0812">Transmembrane</keyword>